<organism evidence="8 9">
    <name type="scientific">Acrasis kona</name>
    <dbReference type="NCBI Taxonomy" id="1008807"/>
    <lineage>
        <taxon>Eukaryota</taxon>
        <taxon>Discoba</taxon>
        <taxon>Heterolobosea</taxon>
        <taxon>Tetramitia</taxon>
        <taxon>Eutetramitia</taxon>
        <taxon>Acrasidae</taxon>
        <taxon>Acrasis</taxon>
    </lineage>
</organism>
<dbReference type="InterPro" id="IPR044926">
    <property type="entry name" value="RGS_subdomain_2"/>
</dbReference>
<evidence type="ECO:0000259" key="6">
    <source>
        <dbReference type="PROSITE" id="PS50132"/>
    </source>
</evidence>
<dbReference type="Proteomes" id="UP001431209">
    <property type="component" value="Unassembled WGS sequence"/>
</dbReference>
<dbReference type="Gene3D" id="1.10.167.10">
    <property type="entry name" value="Regulator of G-protein Signalling 4, domain 2"/>
    <property type="match status" value="1"/>
</dbReference>
<dbReference type="Pfam" id="PF03924">
    <property type="entry name" value="CHASE"/>
    <property type="match status" value="1"/>
</dbReference>
<dbReference type="SUPFAM" id="SSF55785">
    <property type="entry name" value="PYP-like sensor domain (PAS domain)"/>
    <property type="match status" value="1"/>
</dbReference>
<dbReference type="InterPro" id="IPR000014">
    <property type="entry name" value="PAS"/>
</dbReference>
<proteinExistence type="predicted"/>
<dbReference type="InterPro" id="IPR016137">
    <property type="entry name" value="RGS"/>
</dbReference>
<name>A0AAW2ZJH1_9EUKA</name>
<evidence type="ECO:0000256" key="2">
    <source>
        <dbReference type="ARBA" id="ARBA00022692"/>
    </source>
</evidence>
<comment type="subcellular location">
    <subcellularLocation>
        <location evidence="1">Membrane</location>
    </subcellularLocation>
</comment>
<feature type="domain" description="RGS" evidence="6">
    <location>
        <begin position="541"/>
        <end position="654"/>
    </location>
</feature>
<dbReference type="SMART" id="SM00315">
    <property type="entry name" value="RGS"/>
    <property type="match status" value="1"/>
</dbReference>
<dbReference type="Gene3D" id="3.30.450.20">
    <property type="entry name" value="PAS domain"/>
    <property type="match status" value="1"/>
</dbReference>
<sequence length="654" mass="74945">MSSELLLTEYKADNNFDECPDEITTKSYEKRRINNLSIRIIGFIKSPYNISIVITFIVFCIIGLSIGLSTFYSIKGKEQKDLKMQLEITSQIIHDRINAAIFDALRITKIVSALVLVRNGSINYYEEFNPFMNKGQLFVKGITGLQLLSIVPESERLTFINTTRRMGGELYNLDPDTNKLVPASIHDVYYVVVHAAPISTAEIILGFNVASSPVEDEQVRYCTTTGNDSATDVFTLVEGVRGFIHYSAIYNSVNSMVGLSTGVFHVLTLIKQATDDSVVIAILDASPQANDELRIIYFDGVSELLELNPPMVYKYIESTSKIQIISSIYLADRRWDVYYTPSAQMYLRYDTYEKWIVLSVSIAVSLFVVFVVVIFIKRIEHNHTLNKLGIERVNLLQEAQEKLNYYLDRIADKERESRSILDAIPDFIMILNHSGQIVNVNESFQKTFHVKIHGTDKELLLNIKAFFPSLDEFFFRKVELIEEAKMKKMTGAIMPVTILVRRIYEQNEYLLVIRNLADSLIMKKELIKKENDLERITCLMKFEEKIGDPKYKEQLKSYCKKERNVENLDFLEAVKEFKSRTRVAERLELQDLILKTFLDPSSDRQVNLSADVLRATTMKVEDGVGDIKVFDQAATAIKTMVMTDIIPRFEDSQE</sequence>
<reference evidence="8 9" key="1">
    <citation type="submission" date="2024-03" db="EMBL/GenBank/DDBJ databases">
        <title>The Acrasis kona genome and developmental transcriptomes reveal deep origins of eukaryotic multicellular pathways.</title>
        <authorList>
            <person name="Sheikh S."/>
            <person name="Fu C.-J."/>
            <person name="Brown M.W."/>
            <person name="Baldauf S.L."/>
        </authorList>
    </citation>
    <scope>NUCLEOTIDE SEQUENCE [LARGE SCALE GENOMIC DNA]</scope>
    <source>
        <strain evidence="8 9">ATCC MYA-3509</strain>
    </source>
</reference>
<dbReference type="SMART" id="SM01079">
    <property type="entry name" value="CHASE"/>
    <property type="match status" value="1"/>
</dbReference>
<protein>
    <submittedName>
        <fullName evidence="8">RGS8</fullName>
    </submittedName>
</protein>
<evidence type="ECO:0000256" key="4">
    <source>
        <dbReference type="ARBA" id="ARBA00023136"/>
    </source>
</evidence>
<dbReference type="GO" id="GO:0007165">
    <property type="term" value="P:signal transduction"/>
    <property type="evidence" value="ECO:0007669"/>
    <property type="project" value="UniProtKB-ARBA"/>
</dbReference>
<dbReference type="GO" id="GO:0003824">
    <property type="term" value="F:catalytic activity"/>
    <property type="evidence" value="ECO:0007669"/>
    <property type="project" value="UniProtKB-ARBA"/>
</dbReference>
<dbReference type="PANTHER" id="PTHR10845:SF192">
    <property type="entry name" value="DOUBLE HIT, ISOFORM B"/>
    <property type="match status" value="1"/>
</dbReference>
<dbReference type="AlphaFoldDB" id="A0AAW2ZJH1"/>
<evidence type="ECO:0000256" key="5">
    <source>
        <dbReference type="SAM" id="Phobius"/>
    </source>
</evidence>
<evidence type="ECO:0000313" key="9">
    <source>
        <dbReference type="Proteomes" id="UP001431209"/>
    </source>
</evidence>
<keyword evidence="2 5" id="KW-0812">Transmembrane</keyword>
<evidence type="ECO:0000259" key="7">
    <source>
        <dbReference type="PROSITE" id="PS50839"/>
    </source>
</evidence>
<dbReference type="Gene3D" id="3.30.450.350">
    <property type="entry name" value="CHASE domain"/>
    <property type="match status" value="1"/>
</dbReference>
<evidence type="ECO:0000313" key="8">
    <source>
        <dbReference type="EMBL" id="KAL0488767.1"/>
    </source>
</evidence>
<dbReference type="InterPro" id="IPR035965">
    <property type="entry name" value="PAS-like_dom_sf"/>
</dbReference>
<dbReference type="SUPFAM" id="SSF48097">
    <property type="entry name" value="Regulator of G-protein signaling, RGS"/>
    <property type="match status" value="1"/>
</dbReference>
<dbReference type="PANTHER" id="PTHR10845">
    <property type="entry name" value="REGULATOR OF G PROTEIN SIGNALING"/>
    <property type="match status" value="1"/>
</dbReference>
<dbReference type="InterPro" id="IPR042240">
    <property type="entry name" value="CHASE_sf"/>
</dbReference>
<feature type="transmembrane region" description="Helical" evidence="5">
    <location>
        <begin position="50"/>
        <end position="74"/>
    </location>
</feature>
<feature type="domain" description="CHASE" evidence="7">
    <location>
        <begin position="141"/>
        <end position="338"/>
    </location>
</feature>
<accession>A0AAW2ZJH1</accession>
<dbReference type="Pfam" id="PF13188">
    <property type="entry name" value="PAS_8"/>
    <property type="match status" value="1"/>
</dbReference>
<gene>
    <name evidence="8" type="ORF">AKO1_003864</name>
</gene>
<comment type="caution">
    <text evidence="8">The sequence shown here is derived from an EMBL/GenBank/DDBJ whole genome shotgun (WGS) entry which is preliminary data.</text>
</comment>
<evidence type="ECO:0000256" key="1">
    <source>
        <dbReference type="ARBA" id="ARBA00004370"/>
    </source>
</evidence>
<dbReference type="PROSITE" id="PS50132">
    <property type="entry name" value="RGS"/>
    <property type="match status" value="1"/>
</dbReference>
<keyword evidence="3 5" id="KW-1133">Transmembrane helix</keyword>
<dbReference type="InterPro" id="IPR036305">
    <property type="entry name" value="RGS_sf"/>
</dbReference>
<dbReference type="PROSITE" id="PS50839">
    <property type="entry name" value="CHASE"/>
    <property type="match status" value="1"/>
</dbReference>
<dbReference type="GO" id="GO:0016020">
    <property type="term" value="C:membrane"/>
    <property type="evidence" value="ECO:0007669"/>
    <property type="project" value="UniProtKB-SubCell"/>
</dbReference>
<dbReference type="CDD" id="cd07440">
    <property type="entry name" value="RGS"/>
    <property type="match status" value="1"/>
</dbReference>
<dbReference type="EMBL" id="JAOPGA020001475">
    <property type="protein sequence ID" value="KAL0488767.1"/>
    <property type="molecule type" value="Genomic_DNA"/>
</dbReference>
<dbReference type="Pfam" id="PF00615">
    <property type="entry name" value="RGS"/>
    <property type="match status" value="1"/>
</dbReference>
<keyword evidence="9" id="KW-1185">Reference proteome</keyword>
<keyword evidence="4 5" id="KW-0472">Membrane</keyword>
<dbReference type="InterPro" id="IPR006189">
    <property type="entry name" value="CHASE_dom"/>
</dbReference>
<evidence type="ECO:0000256" key="3">
    <source>
        <dbReference type="ARBA" id="ARBA00022989"/>
    </source>
</evidence>
<feature type="transmembrane region" description="Helical" evidence="5">
    <location>
        <begin position="355"/>
        <end position="376"/>
    </location>
</feature>